<keyword evidence="3" id="KW-1185">Reference proteome</keyword>
<dbReference type="PROSITE" id="PS51724">
    <property type="entry name" value="SPOR"/>
    <property type="match status" value="1"/>
</dbReference>
<feature type="domain" description="SPOR" evidence="1">
    <location>
        <begin position="241"/>
        <end position="318"/>
    </location>
</feature>
<organism evidence="2 3">
    <name type="scientific">Flavobacterium macrobrachii</name>
    <dbReference type="NCBI Taxonomy" id="591204"/>
    <lineage>
        <taxon>Bacteria</taxon>
        <taxon>Pseudomonadati</taxon>
        <taxon>Bacteroidota</taxon>
        <taxon>Flavobacteriia</taxon>
        <taxon>Flavobacteriales</taxon>
        <taxon>Flavobacteriaceae</taxon>
        <taxon>Flavobacterium</taxon>
    </lineage>
</organism>
<dbReference type="InterPro" id="IPR007730">
    <property type="entry name" value="SPOR-like_dom"/>
</dbReference>
<dbReference type="Pfam" id="PF18174">
    <property type="entry name" value="HU-CCDC81_bac_1"/>
    <property type="match status" value="1"/>
</dbReference>
<dbReference type="RefSeq" id="WP_187656129.1">
    <property type="nucleotide sequence ID" value="NZ_JACSOD020000508.1"/>
</dbReference>
<protein>
    <submittedName>
        <fullName evidence="2">SPOR domain-containing protein</fullName>
    </submittedName>
</protein>
<dbReference type="Gene3D" id="3.30.70.1070">
    <property type="entry name" value="Sporulation related repeat"/>
    <property type="match status" value="1"/>
</dbReference>
<name>A0ABS2D208_9FLAO</name>
<reference evidence="2 3" key="1">
    <citation type="submission" date="2021-02" db="EMBL/GenBank/DDBJ databases">
        <authorList>
            <person name="Jung H.S."/>
            <person name="Chun B.H."/>
            <person name="Jeon C.O."/>
        </authorList>
    </citation>
    <scope>NUCLEOTIDE SEQUENCE [LARGE SCALE GENOMIC DNA]</scope>
    <source>
        <strain evidence="2 3">LMG 25203</strain>
    </source>
</reference>
<dbReference type="InterPro" id="IPR040495">
    <property type="entry name" value="HU-CCDC81_bac_1"/>
</dbReference>
<dbReference type="InterPro" id="IPR041268">
    <property type="entry name" value="HU-CCDC81_bac_2"/>
</dbReference>
<dbReference type="Pfam" id="PF18175">
    <property type="entry name" value="HU-CCDC81_bac_2"/>
    <property type="match status" value="1"/>
</dbReference>
<proteinExistence type="predicted"/>
<dbReference type="Pfam" id="PF05036">
    <property type="entry name" value="SPOR"/>
    <property type="match status" value="1"/>
</dbReference>
<gene>
    <name evidence="2" type="ORF">H9X54_016430</name>
</gene>
<evidence type="ECO:0000259" key="1">
    <source>
        <dbReference type="PROSITE" id="PS51724"/>
    </source>
</evidence>
<dbReference type="InterPro" id="IPR036680">
    <property type="entry name" value="SPOR-like_sf"/>
</dbReference>
<dbReference type="Proteomes" id="UP000759529">
    <property type="component" value="Unassembled WGS sequence"/>
</dbReference>
<accession>A0ABS2D208</accession>
<evidence type="ECO:0000313" key="3">
    <source>
        <dbReference type="Proteomes" id="UP000759529"/>
    </source>
</evidence>
<evidence type="ECO:0000313" key="2">
    <source>
        <dbReference type="EMBL" id="MBM6500879.1"/>
    </source>
</evidence>
<dbReference type="EMBL" id="JACSOD020000508">
    <property type="protein sequence ID" value="MBM6500879.1"/>
    <property type="molecule type" value="Genomic_DNA"/>
</dbReference>
<dbReference type="SUPFAM" id="SSF110997">
    <property type="entry name" value="Sporulation related repeat"/>
    <property type="match status" value="1"/>
</dbReference>
<sequence length="320" mass="36304">MKIEHHISQLLYRYQCVTVPGFGAFLTEFQSAQIDESSHSFFPPKKSISFNPYLKNNDGLLANHLAQAEKITYEVAVTVIQNEVNLWKNTIQEIGQFTLKNVGGFSLNSEKNLVFIPVDHVNYLKESFGLSSYTSPSVQRETLREVYKEQVETLEEIAPITITPEKSNNRNWLKYAAVFVLTAGISSAVGFKLYENYENQIAQETLLVETNVQKKVNQKIQEATFFIDNPLPSVTLTVPKSEDKQPYHVVAGAFRIESNAENAYKTLLRLGFKAKRLPANKHGLFPVLYGSFSSYAEAHDAMKDIKKLDNKDAWLLIEEL</sequence>
<comment type="caution">
    <text evidence="2">The sequence shown here is derived from an EMBL/GenBank/DDBJ whole genome shotgun (WGS) entry which is preliminary data.</text>
</comment>